<keyword evidence="4" id="KW-0812">Transmembrane</keyword>
<evidence type="ECO:0000313" key="7">
    <source>
        <dbReference type="Proteomes" id="UP000613768"/>
    </source>
</evidence>
<dbReference type="PANTHER" id="PTHR45138">
    <property type="entry name" value="REGULATORY COMPONENTS OF SENSORY TRANSDUCTION SYSTEM"/>
    <property type="match status" value="1"/>
</dbReference>
<dbReference type="NCBIfam" id="TIGR00254">
    <property type="entry name" value="GGDEF"/>
    <property type="match status" value="1"/>
</dbReference>
<dbReference type="InterPro" id="IPR050469">
    <property type="entry name" value="Diguanylate_Cyclase"/>
</dbReference>
<evidence type="ECO:0000256" key="2">
    <source>
        <dbReference type="ARBA" id="ARBA00012528"/>
    </source>
</evidence>
<dbReference type="EC" id="2.7.7.65" evidence="2"/>
<dbReference type="InterPro" id="IPR029787">
    <property type="entry name" value="Nucleotide_cyclase"/>
</dbReference>
<dbReference type="Proteomes" id="UP000613768">
    <property type="component" value="Unassembled WGS sequence"/>
</dbReference>
<feature type="transmembrane region" description="Helical" evidence="4">
    <location>
        <begin position="152"/>
        <end position="173"/>
    </location>
</feature>
<dbReference type="GO" id="GO:0005886">
    <property type="term" value="C:plasma membrane"/>
    <property type="evidence" value="ECO:0007669"/>
    <property type="project" value="TreeGrafter"/>
</dbReference>
<feature type="transmembrane region" description="Helical" evidence="4">
    <location>
        <begin position="12"/>
        <end position="29"/>
    </location>
</feature>
<dbReference type="GO" id="GO:0052621">
    <property type="term" value="F:diguanylate cyclase activity"/>
    <property type="evidence" value="ECO:0007669"/>
    <property type="project" value="UniProtKB-EC"/>
</dbReference>
<dbReference type="PROSITE" id="PS50887">
    <property type="entry name" value="GGDEF"/>
    <property type="match status" value="1"/>
</dbReference>
<evidence type="ECO:0000256" key="3">
    <source>
        <dbReference type="ARBA" id="ARBA00034247"/>
    </source>
</evidence>
<dbReference type="AlphaFoldDB" id="A0AAW3ZKA3"/>
<keyword evidence="4" id="KW-1133">Transmembrane helix</keyword>
<gene>
    <name evidence="6" type="ORF">IFO71_07570</name>
</gene>
<dbReference type="EMBL" id="JACYTR010000010">
    <property type="protein sequence ID" value="MBD8525597.1"/>
    <property type="molecule type" value="Genomic_DNA"/>
</dbReference>
<organism evidence="6 7">
    <name type="scientific">Pseudomarimonas arenosa</name>
    <dbReference type="NCBI Taxonomy" id="2774145"/>
    <lineage>
        <taxon>Bacteria</taxon>
        <taxon>Pseudomonadati</taxon>
        <taxon>Pseudomonadota</taxon>
        <taxon>Gammaproteobacteria</taxon>
        <taxon>Lysobacterales</taxon>
        <taxon>Lysobacteraceae</taxon>
        <taxon>Pseudomarimonas</taxon>
    </lineage>
</organism>
<name>A0AAW3ZKA3_9GAMM</name>
<protein>
    <recommendedName>
        <fullName evidence="2">diguanylate cyclase</fullName>
        <ecNumber evidence="2">2.7.7.65</ecNumber>
    </recommendedName>
</protein>
<evidence type="ECO:0000256" key="4">
    <source>
        <dbReference type="SAM" id="Phobius"/>
    </source>
</evidence>
<evidence type="ECO:0000259" key="5">
    <source>
        <dbReference type="PROSITE" id="PS50887"/>
    </source>
</evidence>
<proteinExistence type="predicted"/>
<dbReference type="Gene3D" id="3.30.70.270">
    <property type="match status" value="1"/>
</dbReference>
<dbReference type="FunFam" id="3.30.70.270:FF:000001">
    <property type="entry name" value="Diguanylate cyclase domain protein"/>
    <property type="match status" value="1"/>
</dbReference>
<dbReference type="SMART" id="SM00267">
    <property type="entry name" value="GGDEF"/>
    <property type="match status" value="1"/>
</dbReference>
<dbReference type="Pfam" id="PF00990">
    <property type="entry name" value="GGDEF"/>
    <property type="match status" value="1"/>
</dbReference>
<feature type="domain" description="GGDEF" evidence="5">
    <location>
        <begin position="254"/>
        <end position="388"/>
    </location>
</feature>
<reference evidence="6 7" key="1">
    <citation type="submission" date="2020-09" db="EMBL/GenBank/DDBJ databases">
        <title>Pseudoxanthomonas sp. CAU 1598 isolated from sand of Yaerae Beach.</title>
        <authorList>
            <person name="Kim W."/>
        </authorList>
    </citation>
    <scope>NUCLEOTIDE SEQUENCE [LARGE SCALE GENOMIC DNA]</scope>
    <source>
        <strain evidence="6 7">CAU 1598</strain>
    </source>
</reference>
<evidence type="ECO:0000256" key="1">
    <source>
        <dbReference type="ARBA" id="ARBA00001946"/>
    </source>
</evidence>
<dbReference type="PANTHER" id="PTHR45138:SF9">
    <property type="entry name" value="DIGUANYLATE CYCLASE DGCM-RELATED"/>
    <property type="match status" value="1"/>
</dbReference>
<comment type="catalytic activity">
    <reaction evidence="3">
        <text>2 GTP = 3',3'-c-di-GMP + 2 diphosphate</text>
        <dbReference type="Rhea" id="RHEA:24898"/>
        <dbReference type="ChEBI" id="CHEBI:33019"/>
        <dbReference type="ChEBI" id="CHEBI:37565"/>
        <dbReference type="ChEBI" id="CHEBI:58805"/>
        <dbReference type="EC" id="2.7.7.65"/>
    </reaction>
</comment>
<comment type="cofactor">
    <cofactor evidence="1">
        <name>Mg(2+)</name>
        <dbReference type="ChEBI" id="CHEBI:18420"/>
    </cofactor>
</comment>
<feature type="transmembrane region" description="Helical" evidence="4">
    <location>
        <begin position="193"/>
        <end position="218"/>
    </location>
</feature>
<feature type="transmembrane region" description="Helical" evidence="4">
    <location>
        <begin position="94"/>
        <end position="114"/>
    </location>
</feature>
<accession>A0AAW3ZKA3</accession>
<dbReference type="RefSeq" id="WP_192028942.1">
    <property type="nucleotide sequence ID" value="NZ_JACYTR010000010.1"/>
</dbReference>
<dbReference type="GO" id="GO:0043709">
    <property type="term" value="P:cell adhesion involved in single-species biofilm formation"/>
    <property type="evidence" value="ECO:0007669"/>
    <property type="project" value="TreeGrafter"/>
</dbReference>
<dbReference type="InterPro" id="IPR043128">
    <property type="entry name" value="Rev_trsase/Diguanyl_cyclase"/>
</dbReference>
<comment type="caution">
    <text evidence="6">The sequence shown here is derived from an EMBL/GenBank/DDBJ whole genome shotgun (WGS) entry which is preliminary data.</text>
</comment>
<dbReference type="GO" id="GO:1902201">
    <property type="term" value="P:negative regulation of bacterial-type flagellum-dependent cell motility"/>
    <property type="evidence" value="ECO:0007669"/>
    <property type="project" value="TreeGrafter"/>
</dbReference>
<keyword evidence="4" id="KW-0472">Membrane</keyword>
<dbReference type="CDD" id="cd01949">
    <property type="entry name" value="GGDEF"/>
    <property type="match status" value="1"/>
</dbReference>
<evidence type="ECO:0000313" key="6">
    <source>
        <dbReference type="EMBL" id="MBD8525597.1"/>
    </source>
</evidence>
<sequence length="393" mass="42228">MLFALDDASILSLLVLIALVNASIVQWASRMAPSIQGPSQWAASLALTATMAALSVSPIEATSPWRGGLFNPLLIAAQLLWFHGTWQFSGRRSLARWLIGLFLIVVLFNTWFSFADPQRDLRIASVVSLAASLKLATAGLLLAYARNSSNRVAIVAAGSLGLESMVFLFHAYLAIRGEVPLFGSGAGGGASLIWLAMLLGVSVTAPLYMLMGLGRLVLDLRRAANRDSLTELRNRRGFFSSIEPLIAHGRRSKGHAAVLMLDIDRFKRLNDRFGHAVGDQVLRTMGATLRGTLRGSDVAVRWGGEEFCALLLNTDGKGAHTTAERIRHEFAAACKSIEALRGGAVSVSIGIAYGALADHDFDSLQKQADQALYAAKEAGRDRVVAGQSMLINE</sequence>
<dbReference type="SUPFAM" id="SSF55073">
    <property type="entry name" value="Nucleotide cyclase"/>
    <property type="match status" value="1"/>
</dbReference>
<keyword evidence="7" id="KW-1185">Reference proteome</keyword>
<dbReference type="InterPro" id="IPR000160">
    <property type="entry name" value="GGDEF_dom"/>
</dbReference>
<feature type="transmembrane region" description="Helical" evidence="4">
    <location>
        <begin position="126"/>
        <end position="145"/>
    </location>
</feature>